<accession>A0A0L0M4M7</accession>
<dbReference type="SMART" id="SM00749">
    <property type="entry name" value="BON"/>
    <property type="match status" value="1"/>
</dbReference>
<comment type="subcellular location">
    <subcellularLocation>
        <location evidence="1">Periplasm</location>
    </subcellularLocation>
</comment>
<evidence type="ECO:0000313" key="8">
    <source>
        <dbReference type="EMBL" id="KND57220.1"/>
    </source>
</evidence>
<keyword evidence="3" id="KW-0677">Repeat</keyword>
<dbReference type="Gene3D" id="3.30.1340.30">
    <property type="match status" value="1"/>
</dbReference>
<dbReference type="AlphaFoldDB" id="A0A0L0M4M7"/>
<proteinExistence type="predicted"/>
<evidence type="ECO:0000313" key="9">
    <source>
        <dbReference type="Proteomes" id="UP000036959"/>
    </source>
</evidence>
<dbReference type="RefSeq" id="WP_050455903.1">
    <property type="nucleotide sequence ID" value="NZ_LFJJ01000269.1"/>
</dbReference>
<organism evidence="8 9">
    <name type="scientific">Candidatus Burkholderia verschuerenii</name>
    <dbReference type="NCBI Taxonomy" id="242163"/>
    <lineage>
        <taxon>Bacteria</taxon>
        <taxon>Pseudomonadati</taxon>
        <taxon>Pseudomonadota</taxon>
        <taxon>Betaproteobacteria</taxon>
        <taxon>Burkholderiales</taxon>
        <taxon>Burkholderiaceae</taxon>
        <taxon>Burkholderia</taxon>
    </lineage>
</organism>
<evidence type="ECO:0000256" key="2">
    <source>
        <dbReference type="ARBA" id="ARBA00022729"/>
    </source>
</evidence>
<keyword evidence="2 6" id="KW-0732">Signal</keyword>
<dbReference type="Proteomes" id="UP000036959">
    <property type="component" value="Unassembled WGS sequence"/>
</dbReference>
<dbReference type="Pfam" id="PF04972">
    <property type="entry name" value="BON"/>
    <property type="match status" value="1"/>
</dbReference>
<feature type="signal peptide" evidence="6">
    <location>
        <begin position="1"/>
        <end position="24"/>
    </location>
</feature>
<dbReference type="PATRIC" id="fig|242163.4.peg.3764"/>
<keyword evidence="9" id="KW-1185">Reference proteome</keyword>
<keyword evidence="4" id="KW-0574">Periplasm</keyword>
<name>A0A0L0M4M7_9BURK</name>
<dbReference type="FunFam" id="3.30.1340.30:FF:000001">
    <property type="entry name" value="Molecular chaperone OsmY"/>
    <property type="match status" value="1"/>
</dbReference>
<evidence type="ECO:0000256" key="3">
    <source>
        <dbReference type="ARBA" id="ARBA00022737"/>
    </source>
</evidence>
<dbReference type="InterPro" id="IPR051686">
    <property type="entry name" value="Lipoprotein_DolP"/>
</dbReference>
<dbReference type="EMBL" id="LFJJ01000269">
    <property type="protein sequence ID" value="KND57220.1"/>
    <property type="molecule type" value="Genomic_DNA"/>
</dbReference>
<feature type="domain" description="BON" evidence="7">
    <location>
        <begin position="44"/>
        <end position="112"/>
    </location>
</feature>
<evidence type="ECO:0000256" key="1">
    <source>
        <dbReference type="ARBA" id="ARBA00004418"/>
    </source>
</evidence>
<reference evidence="9" key="1">
    <citation type="submission" date="2015-06" db="EMBL/GenBank/DDBJ databases">
        <title>Comparative genomics of Burkholderia leaf nodule symbionts.</title>
        <authorList>
            <person name="Carlier A."/>
            <person name="Eberl L."/>
            <person name="Pinto-Carbo M."/>
        </authorList>
    </citation>
    <scope>NUCLEOTIDE SEQUENCE [LARGE SCALE GENOMIC DNA]</scope>
    <source>
        <strain evidence="9">UZHbot4</strain>
    </source>
</reference>
<dbReference type="PANTHER" id="PTHR34606">
    <property type="entry name" value="BON DOMAIN-CONTAINING PROTEIN"/>
    <property type="match status" value="1"/>
</dbReference>
<dbReference type="GO" id="GO:0042597">
    <property type="term" value="C:periplasmic space"/>
    <property type="evidence" value="ECO:0007669"/>
    <property type="project" value="UniProtKB-SubCell"/>
</dbReference>
<dbReference type="OrthoDB" id="9808091at2"/>
<dbReference type="InterPro" id="IPR014004">
    <property type="entry name" value="Transpt-assoc_nodulatn_dom_bac"/>
</dbReference>
<dbReference type="InterPro" id="IPR007055">
    <property type="entry name" value="BON_dom"/>
</dbReference>
<feature type="chain" id="PRO_5005544080" description="Osmotically-inducible protein Y" evidence="6">
    <location>
        <begin position="25"/>
        <end position="113"/>
    </location>
</feature>
<evidence type="ECO:0000256" key="5">
    <source>
        <dbReference type="ARBA" id="ARBA00070588"/>
    </source>
</evidence>
<comment type="caution">
    <text evidence="8">The sequence shown here is derived from an EMBL/GenBank/DDBJ whole genome shotgun (WGS) entry which is preliminary data.</text>
</comment>
<evidence type="ECO:0000259" key="7">
    <source>
        <dbReference type="PROSITE" id="PS50914"/>
    </source>
</evidence>
<evidence type="ECO:0000256" key="6">
    <source>
        <dbReference type="SAM" id="SignalP"/>
    </source>
</evidence>
<evidence type="ECO:0000256" key="4">
    <source>
        <dbReference type="ARBA" id="ARBA00022764"/>
    </source>
</evidence>
<protein>
    <recommendedName>
        <fullName evidence="5">Osmotically-inducible protein Y</fullName>
    </recommendedName>
</protein>
<gene>
    <name evidence="8" type="ORF">BVER_00581</name>
</gene>
<dbReference type="PANTHER" id="PTHR34606:SF15">
    <property type="entry name" value="BON DOMAIN-CONTAINING PROTEIN"/>
    <property type="match status" value="1"/>
</dbReference>
<sequence length="113" mass="11547">MKTTQFLKAAGGIACVVFALNVNAQTASTTSSGSTDTSVGQKVDDSAVTAKVKAELLSAKDVSSTHIHVKTKQGVVWLTGTVPSSADKTAAEETVKNVSGVASVKNRLKIAAK</sequence>
<dbReference type="PROSITE" id="PS50914">
    <property type="entry name" value="BON"/>
    <property type="match status" value="1"/>
</dbReference>